<keyword evidence="3" id="KW-1185">Reference proteome</keyword>
<dbReference type="PANTHER" id="PTHR11895:SF176">
    <property type="entry name" value="AMIDASE AMID-RELATED"/>
    <property type="match status" value="1"/>
</dbReference>
<evidence type="ECO:0000259" key="1">
    <source>
        <dbReference type="Pfam" id="PF01425"/>
    </source>
</evidence>
<dbReference type="PANTHER" id="PTHR11895">
    <property type="entry name" value="TRANSAMIDASE"/>
    <property type="match status" value="1"/>
</dbReference>
<gene>
    <name evidence="2" type="ORF">MARA_01100</name>
</gene>
<dbReference type="InterPro" id="IPR036928">
    <property type="entry name" value="AS_sf"/>
</dbReference>
<feature type="domain" description="Amidase" evidence="1">
    <location>
        <begin position="28"/>
        <end position="447"/>
    </location>
</feature>
<dbReference type="InterPro" id="IPR023631">
    <property type="entry name" value="Amidase_dom"/>
</dbReference>
<dbReference type="KEGG" id="marz:MARA_01100"/>
<dbReference type="SUPFAM" id="SSF75304">
    <property type="entry name" value="Amidase signature (AS) enzymes"/>
    <property type="match status" value="1"/>
</dbReference>
<reference evidence="2 3" key="1">
    <citation type="journal article" date="2019" name="Emerg. Microbes Infect.">
        <title>Comprehensive subspecies identification of 175 nontuberculous mycobacteria species based on 7547 genomic profiles.</title>
        <authorList>
            <person name="Matsumoto Y."/>
            <person name="Kinjo T."/>
            <person name="Motooka D."/>
            <person name="Nabeya D."/>
            <person name="Jung N."/>
            <person name="Uechi K."/>
            <person name="Horii T."/>
            <person name="Iida T."/>
            <person name="Fujita J."/>
            <person name="Nakamura S."/>
        </authorList>
    </citation>
    <scope>NUCLEOTIDE SEQUENCE [LARGE SCALE GENOMIC DNA]</scope>
    <source>
        <strain evidence="2 3">JCM 18538</strain>
        <plasmid evidence="2">pJCM18538</plasmid>
    </source>
</reference>
<geneLocation type="plasmid" evidence="2">
    <name>pJCM18538</name>
</geneLocation>
<protein>
    <submittedName>
        <fullName evidence="2">Amidase</fullName>
    </submittedName>
</protein>
<evidence type="ECO:0000313" key="2">
    <source>
        <dbReference type="EMBL" id="BBY46680.1"/>
    </source>
</evidence>
<keyword evidence="2" id="KW-0614">Plasmid</keyword>
<dbReference type="GO" id="GO:0003824">
    <property type="term" value="F:catalytic activity"/>
    <property type="evidence" value="ECO:0007669"/>
    <property type="project" value="InterPro"/>
</dbReference>
<organism evidence="2 3">
    <name type="scientific">Mycolicibacterium arabiense</name>
    <dbReference type="NCBI Taxonomy" id="1286181"/>
    <lineage>
        <taxon>Bacteria</taxon>
        <taxon>Bacillati</taxon>
        <taxon>Actinomycetota</taxon>
        <taxon>Actinomycetes</taxon>
        <taxon>Mycobacteriales</taxon>
        <taxon>Mycobacteriaceae</taxon>
        <taxon>Mycolicibacterium</taxon>
    </lineage>
</organism>
<dbReference type="EMBL" id="AP022592">
    <property type="protein sequence ID" value="BBY46680.1"/>
    <property type="molecule type" value="Genomic_DNA"/>
</dbReference>
<sequence>MNDLSLAWRADIAAVGGLLADRSLSAVELTDTMLERIAAIDPTVQAFVTVLDRSAREQAAAADAEIASGGYRGPLHGIPIAIKDIYNTAGVETTCCSQVRRGHVPDSDATVVRKLKEAGAVVLGKVSTHEFAFGFDSEPTRNPWNPDHIPSGSSGGSGAALAAGLCFAATGSDTGGSIRAPAAANGVVGIKPTYGRVSKHGVAALSWSLDHAGPMARTPRDLAILLTIMAGHDPLDTDSKHVAVEDYCAALTGDVRGLRMGVPSGYFTDDVTPAVGEAFAAATAHFGELGATLVPVNVDFLDPALDAMMAIAMAEAAAYHRDAMARTPHLFGAETRSLLDAGTLMSASTYLNAQRVRAAIKDCFRQALRDVDVLLTPTQPRTAMKVGQTVTHIGSREESVFEVSARFCAPFNLSGLPAVSVPCGWCPDGLPIGLQIVGKPFDEAIVLRVADAHQNTTPFRHRYPALAN</sequence>
<dbReference type="Proteomes" id="UP000467428">
    <property type="component" value="Plasmid pJCM18538"/>
</dbReference>
<dbReference type="AlphaFoldDB" id="A0A7I7RQW7"/>
<accession>A0A7I7RQW7</accession>
<name>A0A7I7RQW7_9MYCO</name>
<dbReference type="Gene3D" id="3.90.1300.10">
    <property type="entry name" value="Amidase signature (AS) domain"/>
    <property type="match status" value="1"/>
</dbReference>
<evidence type="ECO:0000313" key="3">
    <source>
        <dbReference type="Proteomes" id="UP000467428"/>
    </source>
</evidence>
<proteinExistence type="predicted"/>
<dbReference type="InterPro" id="IPR000120">
    <property type="entry name" value="Amidase"/>
</dbReference>
<dbReference type="Pfam" id="PF01425">
    <property type="entry name" value="Amidase"/>
    <property type="match status" value="1"/>
</dbReference>